<organism evidence="2 3">
    <name type="scientific">Armillaria gallica</name>
    <name type="common">Bulbous honey fungus</name>
    <name type="synonym">Armillaria bulbosa</name>
    <dbReference type="NCBI Taxonomy" id="47427"/>
    <lineage>
        <taxon>Eukaryota</taxon>
        <taxon>Fungi</taxon>
        <taxon>Dikarya</taxon>
        <taxon>Basidiomycota</taxon>
        <taxon>Agaricomycotina</taxon>
        <taxon>Agaricomycetes</taxon>
        <taxon>Agaricomycetidae</taxon>
        <taxon>Agaricales</taxon>
        <taxon>Marasmiineae</taxon>
        <taxon>Physalacriaceae</taxon>
        <taxon>Armillaria</taxon>
    </lineage>
</organism>
<reference evidence="3" key="1">
    <citation type="journal article" date="2017" name="Nat. Ecol. Evol.">
        <title>Genome expansion and lineage-specific genetic innovations in the forest pathogenic fungi Armillaria.</title>
        <authorList>
            <person name="Sipos G."/>
            <person name="Prasanna A.N."/>
            <person name="Walter M.C."/>
            <person name="O'Connor E."/>
            <person name="Balint B."/>
            <person name="Krizsan K."/>
            <person name="Kiss B."/>
            <person name="Hess J."/>
            <person name="Varga T."/>
            <person name="Slot J."/>
            <person name="Riley R."/>
            <person name="Boka B."/>
            <person name="Rigling D."/>
            <person name="Barry K."/>
            <person name="Lee J."/>
            <person name="Mihaltcheva S."/>
            <person name="LaButti K."/>
            <person name="Lipzen A."/>
            <person name="Waldron R."/>
            <person name="Moloney N.M."/>
            <person name="Sperisen C."/>
            <person name="Kredics L."/>
            <person name="Vagvoelgyi C."/>
            <person name="Patrignani A."/>
            <person name="Fitzpatrick D."/>
            <person name="Nagy I."/>
            <person name="Doyle S."/>
            <person name="Anderson J.B."/>
            <person name="Grigoriev I.V."/>
            <person name="Gueldener U."/>
            <person name="Muensterkoetter M."/>
            <person name="Nagy L.G."/>
        </authorList>
    </citation>
    <scope>NUCLEOTIDE SEQUENCE [LARGE SCALE GENOMIC DNA]</scope>
    <source>
        <strain evidence="3">Ar21-2</strain>
    </source>
</reference>
<evidence type="ECO:0000313" key="2">
    <source>
        <dbReference type="EMBL" id="PBK80026.1"/>
    </source>
</evidence>
<dbReference type="InParanoid" id="A0A2H3CXK8"/>
<keyword evidence="1" id="KW-0472">Membrane</keyword>
<keyword evidence="1" id="KW-0812">Transmembrane</keyword>
<keyword evidence="1" id="KW-1133">Transmembrane helix</keyword>
<evidence type="ECO:0000256" key="1">
    <source>
        <dbReference type="SAM" id="Phobius"/>
    </source>
</evidence>
<sequence>MGPSIKFVARLGLCNWLPGNEAKKISVAGGLNIVLGVYILWTLSKRFSQGKCLVVSFLSSLIASIGTVDTTVVTFKVKKGLRTKFLKSQHDWGSRGLHIRVLYGEKLSIVELSSSLLHIEPQWLIVAYADLSLSTRNSGNGHSQVQQYTWTITMIRFPTRKVPVIPNFVTCRDRSTDC</sequence>
<feature type="transmembrane region" description="Helical" evidence="1">
    <location>
        <begin position="53"/>
        <end position="75"/>
    </location>
</feature>
<accession>A0A2H3CXK8</accession>
<evidence type="ECO:0000313" key="3">
    <source>
        <dbReference type="Proteomes" id="UP000217790"/>
    </source>
</evidence>
<protein>
    <submittedName>
        <fullName evidence="2">Uncharacterized protein</fullName>
    </submittedName>
</protein>
<dbReference type="Proteomes" id="UP000217790">
    <property type="component" value="Unassembled WGS sequence"/>
</dbReference>
<feature type="transmembrane region" description="Helical" evidence="1">
    <location>
        <begin position="25"/>
        <end position="41"/>
    </location>
</feature>
<dbReference type="AlphaFoldDB" id="A0A2H3CXK8"/>
<dbReference type="EMBL" id="KZ293754">
    <property type="protein sequence ID" value="PBK80026.1"/>
    <property type="molecule type" value="Genomic_DNA"/>
</dbReference>
<name>A0A2H3CXK8_ARMGA</name>
<keyword evidence="3" id="KW-1185">Reference proteome</keyword>
<gene>
    <name evidence="2" type="ORF">ARMGADRAFT_1040353</name>
</gene>
<proteinExistence type="predicted"/>